<keyword evidence="2" id="KW-0285">Flavoprotein</keyword>
<evidence type="ECO:0000313" key="7">
    <source>
        <dbReference type="EMBL" id="KAG0289081.1"/>
    </source>
</evidence>
<proteinExistence type="inferred from homology"/>
<dbReference type="PRINTS" id="PR00420">
    <property type="entry name" value="RNGMNOXGNASE"/>
</dbReference>
<gene>
    <name evidence="7" type="ORF">BGZ97_006576</name>
</gene>
<evidence type="ECO:0000256" key="3">
    <source>
        <dbReference type="ARBA" id="ARBA00022827"/>
    </source>
</evidence>
<protein>
    <recommendedName>
        <fullName evidence="6">FAD-binding domain-containing protein</fullName>
    </recommendedName>
</protein>
<evidence type="ECO:0000256" key="5">
    <source>
        <dbReference type="SAM" id="MobiDB-lite"/>
    </source>
</evidence>
<comment type="similarity">
    <text evidence="1">Belongs to the paxM FAD-dependent monooxygenase family.</text>
</comment>
<dbReference type="InterPro" id="IPR002938">
    <property type="entry name" value="FAD-bd"/>
</dbReference>
<evidence type="ECO:0000256" key="4">
    <source>
        <dbReference type="ARBA" id="ARBA00023002"/>
    </source>
</evidence>
<dbReference type="GO" id="GO:0004497">
    <property type="term" value="F:monooxygenase activity"/>
    <property type="evidence" value="ECO:0007669"/>
    <property type="project" value="InterPro"/>
</dbReference>
<dbReference type="Proteomes" id="UP000823405">
    <property type="component" value="Unassembled WGS sequence"/>
</dbReference>
<evidence type="ECO:0000259" key="6">
    <source>
        <dbReference type="Pfam" id="PF01494"/>
    </source>
</evidence>
<dbReference type="InterPro" id="IPR036188">
    <property type="entry name" value="FAD/NAD-bd_sf"/>
</dbReference>
<evidence type="ECO:0000256" key="1">
    <source>
        <dbReference type="ARBA" id="ARBA00007992"/>
    </source>
</evidence>
<dbReference type="PANTHER" id="PTHR47356">
    <property type="entry name" value="FAD-DEPENDENT MONOOXYGENASE ASQG-RELATED"/>
    <property type="match status" value="1"/>
</dbReference>
<dbReference type="SUPFAM" id="SSF51905">
    <property type="entry name" value="FAD/NAD(P)-binding domain"/>
    <property type="match status" value="1"/>
</dbReference>
<dbReference type="InterPro" id="IPR050562">
    <property type="entry name" value="FAD_mOase_fung"/>
</dbReference>
<dbReference type="Pfam" id="PF01494">
    <property type="entry name" value="FAD_binding_3"/>
    <property type="match status" value="2"/>
</dbReference>
<dbReference type="OrthoDB" id="655030at2759"/>
<dbReference type="EMBL" id="JAAAIN010002917">
    <property type="protein sequence ID" value="KAG0289081.1"/>
    <property type="molecule type" value="Genomic_DNA"/>
</dbReference>
<feature type="domain" description="FAD-binding" evidence="6">
    <location>
        <begin position="307"/>
        <end position="362"/>
    </location>
</feature>
<dbReference type="PANTHER" id="PTHR47356:SF2">
    <property type="entry name" value="FAD-BINDING DOMAIN-CONTAINING PROTEIN-RELATED"/>
    <property type="match status" value="1"/>
</dbReference>
<reference evidence="7" key="1">
    <citation type="journal article" date="2020" name="Fungal Divers.">
        <title>Resolving the Mortierellaceae phylogeny through synthesis of multi-gene phylogenetics and phylogenomics.</title>
        <authorList>
            <person name="Vandepol N."/>
            <person name="Liber J."/>
            <person name="Desiro A."/>
            <person name="Na H."/>
            <person name="Kennedy M."/>
            <person name="Barry K."/>
            <person name="Grigoriev I.V."/>
            <person name="Miller A.N."/>
            <person name="O'Donnell K."/>
            <person name="Stajich J.E."/>
            <person name="Bonito G."/>
        </authorList>
    </citation>
    <scope>NUCLEOTIDE SEQUENCE</scope>
    <source>
        <strain evidence="7">NVP60</strain>
    </source>
</reference>
<feature type="compositionally biased region" description="Polar residues" evidence="5">
    <location>
        <begin position="1"/>
        <end position="14"/>
    </location>
</feature>
<dbReference type="AlphaFoldDB" id="A0A9P6QNW2"/>
<evidence type="ECO:0000256" key="2">
    <source>
        <dbReference type="ARBA" id="ARBA00022630"/>
    </source>
</evidence>
<feature type="region of interest" description="Disordered" evidence="5">
    <location>
        <begin position="1"/>
        <end position="22"/>
    </location>
</feature>
<evidence type="ECO:0000313" key="8">
    <source>
        <dbReference type="Proteomes" id="UP000823405"/>
    </source>
</evidence>
<sequence>MSDNTEPTSPTSFKGSDLPPLEKDEPPKVLIVGAGLAGLYLGTFLEQAGIPYEIFERVAEIKPLANVFSSMEQISVYEELLKVSKPCLSGTFYTGDMKVIAQLETKDEVYDNTGYGRLLFARPELYDILIKRIPPHKLHMSKKMLSFQQNREGVMLRFSDNTTVHGDVLVGADGAHSGVRQHLYKTLQAQGLLPKADTRNMHKGYISFVGTTIPLDPAKYPGLARPDSVNSYHIGDSSMPYSWVTFTVPGNKICWNVVIQVKLADIEEEQFRNSDWSREENMKMLDKIRDFKTCYGPLGDIIDATPKDRISKVYFEDMLFETWHHGRTVLIGDAAHKLLPSTGQGAVNAMIDAVVLANCLYDVKPTSYANIKAALDDFREQRFDYIKEQYTHSHTNAMIQFGHTWSERIFRYIILNWLPKSIMFKQIVKDSAYRPQANFLPQAPKRGTAPVILQKPSKRIQDEKDIAKKSTASPVAV</sequence>
<comment type="caution">
    <text evidence="7">The sequence shown here is derived from an EMBL/GenBank/DDBJ whole genome shotgun (WGS) entry which is preliminary data.</text>
</comment>
<organism evidence="7 8">
    <name type="scientific">Linnemannia gamsii</name>
    <dbReference type="NCBI Taxonomy" id="64522"/>
    <lineage>
        <taxon>Eukaryota</taxon>
        <taxon>Fungi</taxon>
        <taxon>Fungi incertae sedis</taxon>
        <taxon>Mucoromycota</taxon>
        <taxon>Mortierellomycotina</taxon>
        <taxon>Mortierellomycetes</taxon>
        <taxon>Mortierellales</taxon>
        <taxon>Mortierellaceae</taxon>
        <taxon>Linnemannia</taxon>
    </lineage>
</organism>
<keyword evidence="8" id="KW-1185">Reference proteome</keyword>
<accession>A0A9P6QNW2</accession>
<dbReference type="Gene3D" id="3.50.50.60">
    <property type="entry name" value="FAD/NAD(P)-binding domain"/>
    <property type="match status" value="1"/>
</dbReference>
<keyword evidence="3" id="KW-0274">FAD</keyword>
<keyword evidence="4" id="KW-0560">Oxidoreductase</keyword>
<dbReference type="GO" id="GO:0071949">
    <property type="term" value="F:FAD binding"/>
    <property type="evidence" value="ECO:0007669"/>
    <property type="project" value="InterPro"/>
</dbReference>
<feature type="domain" description="FAD-binding" evidence="6">
    <location>
        <begin position="28"/>
        <end position="188"/>
    </location>
</feature>
<name>A0A9P6QNW2_9FUNG</name>